<dbReference type="InParanoid" id="A0A804LT62"/>
<accession>A0A804LT62</accession>
<keyword evidence="3" id="KW-1185">Reference proteome</keyword>
<organism evidence="2 3">
    <name type="scientific">Zea mays</name>
    <name type="common">Maize</name>
    <dbReference type="NCBI Taxonomy" id="4577"/>
    <lineage>
        <taxon>Eukaryota</taxon>
        <taxon>Viridiplantae</taxon>
        <taxon>Streptophyta</taxon>
        <taxon>Embryophyta</taxon>
        <taxon>Tracheophyta</taxon>
        <taxon>Spermatophyta</taxon>
        <taxon>Magnoliopsida</taxon>
        <taxon>Liliopsida</taxon>
        <taxon>Poales</taxon>
        <taxon>Poaceae</taxon>
        <taxon>PACMAD clade</taxon>
        <taxon>Panicoideae</taxon>
        <taxon>Andropogonodae</taxon>
        <taxon>Andropogoneae</taxon>
        <taxon>Tripsacinae</taxon>
        <taxon>Zea</taxon>
    </lineage>
</organism>
<evidence type="ECO:0000256" key="1">
    <source>
        <dbReference type="SAM" id="MobiDB-lite"/>
    </source>
</evidence>
<protein>
    <submittedName>
        <fullName evidence="2">Uncharacterized protein</fullName>
    </submittedName>
</protein>
<sequence length="481" mass="50775">LRRGLGRRRLVKVLEVAPHVEPFDVREVLVGRRRDVGRAGHLREHVPRDAGEERVGPDLVGAAGVPEPPPRVPLQQARDEVRELRRPPPGVPRELELLLQHVPEGLLAVLALERRPPERHLVGEHADGPPVDGEAVALAAHHLRRHVLLRADEGVGLAPRGGGGAAAEARGLPAQWRHPRRLALPAHPGPVAAPHDVADQALELLPRRRRRGPGLVRGPGVVGVGVRLDLLAENRVAPRGDARPAVVVAAGRRWPRGRRRLRGRPAGVEEAGQVEVGERDVAVGAEEHVLGLEVAVHDARGVELGDRGDDLGNVEADGRGGEDAVGERVAELVEVAAGAVRDGPREKVVRLGEAEERGEVRVRKAGQHADLPPRAAVGVRLPAAGGGALVEDLEGVAAGAQGRGPLRDEEHGAHGAAAEDAQRARPVEVDVHVCWPAGTGARAGAAVCLHAPRAGGTCCGVARALGLRIASRSNHAMERTN</sequence>
<name>A0A804LT62_MAIZE</name>
<feature type="region of interest" description="Disordered" evidence="1">
    <location>
        <begin position="401"/>
        <end position="422"/>
    </location>
</feature>
<dbReference type="EnsemblPlants" id="Zm00001eb034790_T001">
    <property type="protein sequence ID" value="Zm00001eb034790_P001"/>
    <property type="gene ID" value="Zm00001eb034790"/>
</dbReference>
<dbReference type="Gramene" id="Zm00001eb034790_T001">
    <property type="protein sequence ID" value="Zm00001eb034790_P001"/>
    <property type="gene ID" value="Zm00001eb034790"/>
</dbReference>
<proteinExistence type="predicted"/>
<reference evidence="2" key="3">
    <citation type="submission" date="2021-05" db="UniProtKB">
        <authorList>
            <consortium name="EnsemblPlants"/>
        </authorList>
    </citation>
    <scope>IDENTIFICATION</scope>
    <source>
        <strain evidence="2">cv. B73</strain>
    </source>
</reference>
<evidence type="ECO:0000313" key="2">
    <source>
        <dbReference type="EnsemblPlants" id="Zm00001eb034790_P001"/>
    </source>
</evidence>
<reference evidence="3" key="1">
    <citation type="submission" date="2015-12" db="EMBL/GenBank/DDBJ databases">
        <title>Update maize B73 reference genome by single molecule sequencing technologies.</title>
        <authorList>
            <consortium name="Maize Genome Sequencing Project"/>
            <person name="Ware D."/>
        </authorList>
    </citation>
    <scope>NUCLEOTIDE SEQUENCE [LARGE SCALE GENOMIC DNA]</scope>
    <source>
        <strain evidence="3">cv. B73</strain>
    </source>
</reference>
<dbReference type="Proteomes" id="UP000007305">
    <property type="component" value="Chromosome 1"/>
</dbReference>
<reference evidence="2" key="2">
    <citation type="submission" date="2019-07" db="EMBL/GenBank/DDBJ databases">
        <authorList>
            <person name="Seetharam A."/>
            <person name="Woodhouse M."/>
            <person name="Cannon E."/>
        </authorList>
    </citation>
    <scope>NUCLEOTIDE SEQUENCE [LARGE SCALE GENOMIC DNA]</scope>
    <source>
        <strain evidence="2">cv. B73</strain>
    </source>
</reference>
<evidence type="ECO:0000313" key="3">
    <source>
        <dbReference type="Proteomes" id="UP000007305"/>
    </source>
</evidence>
<dbReference type="AlphaFoldDB" id="A0A804LT62"/>